<evidence type="ECO:0000313" key="3">
    <source>
        <dbReference type="EMBL" id="KAK2148079.1"/>
    </source>
</evidence>
<dbReference type="AlphaFoldDB" id="A0AAD9J859"/>
<dbReference type="EMBL" id="JAODUP010000517">
    <property type="protein sequence ID" value="KAK2148079.1"/>
    <property type="molecule type" value="Genomic_DNA"/>
</dbReference>
<dbReference type="PROSITE" id="PS50010">
    <property type="entry name" value="DH_2"/>
    <property type="match status" value="1"/>
</dbReference>
<feature type="compositionally biased region" description="Low complexity" evidence="1">
    <location>
        <begin position="795"/>
        <end position="810"/>
    </location>
</feature>
<feature type="compositionally biased region" description="Basic and acidic residues" evidence="1">
    <location>
        <begin position="745"/>
        <end position="756"/>
    </location>
</feature>
<sequence length="1206" mass="137917">MEALQFKQTSLVNSTRRSVQELTKDDSKVLGKVTEKRREKAVSPQKFHTNMYKTLSSAWTPIVHKPSNEQIFLERRDLVSNWYELWTDSQRKRFLDRIFHQSRRSQLYFVQKWFSEQVPLRHLDFTSVLPRFLSLYIFSFLDPRSLSRAAIVSWHWKFLTEQDVIWAAKCQRRGWYLPYTPADNEYGAWKRHYIACIHTMDMDVLKSQRNSLYGTLGDGTNVKQDKKQRGNKLTLQESREVLFSRPPWQPPDHTPRDLEITAKALLADYNPNDPTVHDSLLIHHNKFGIVKTALLRQSAPAGFGEYGLRQSERHKNHHILEIEDDPDLRGQQKMLLSQSLQLENYEERRLRELIDQPWETTVSVKHPIPSRPSLAGGGDYPLPWKHNNRQPVSKSYPSQPNPRVVFISSRVPAAEVLVDAVMFGVIPIVYEYEGTTLESLMSQLDLCLEGRSAQSIGIFAHSEYPWEIRLVHSSTITCDNLDIGEFIEFFQNMANHVLPPAQGGHIDFFIPLSSCEPGIELLQRLEALTGMHYSAPTGIIGNYNHVNSEWSSNSEGLPPPIHYFCTSKMNVWANTADQVKEACLVTKQIVTNYFEQKHKDIVSQLVGQIVFDATGLIDVQGLRDISEALVEGLVQIGMEQNSSDQERNAAAKNPLAFLARFLIQKAGSVKHGEDVDDVLQKLSTSKNHGSTLTPGATMSANMLSGHLALDECYDESLPNSEFTDEFDNEVADINLKKNKRRKDKKNQELLGSKDSDDTQDIPEEILEDISGEDEQGGLDEIEGMRPAPKPKRSKSPSTSKSKKSQLPQSLKSIEGWEETLKSYSSLPTSRSQKNHISRRLTADQLSKNPDKRTQIAKEILASEIEYTRTLSILEDVFVTPLRSALATNNAILSAPNLQIIFGDAINILQLGRRMTADLKKRLSDWGPQQCLGDIFVKFTAKLKAYINFINNYPTVLVTIERSAENAPLFRAFLKRYERTPATKMLTLSEILMLPCRRIKEYTTLLTWFQTHTPKDHADRADLKLAVSTFAELDHLIRQGLSHLTSLIATEVSQCKLRSERERELVMLQKKIIACPVLLEANRYFVKQQDMAHLRPPAEDEPPQLRGYQHIETLGMFLFNDGLVITRRTTKHLPFERASELNYKFETCCGLTRLSVEDIPDSKLVRNAFRIYTPRRSWICQTEDFNDKFNWITLLENTVRAALEDLD</sequence>
<dbReference type="Gene3D" id="2.30.29.30">
    <property type="entry name" value="Pleckstrin-homology domain (PH domain)/Phosphotyrosine-binding domain (PTB)"/>
    <property type="match status" value="1"/>
</dbReference>
<dbReference type="InterPro" id="IPR035899">
    <property type="entry name" value="DBL_dom_sf"/>
</dbReference>
<accession>A0AAD9J859</accession>
<dbReference type="InterPro" id="IPR025592">
    <property type="entry name" value="DUF4347"/>
</dbReference>
<dbReference type="CDD" id="cd00160">
    <property type="entry name" value="RhoGEF"/>
    <property type="match status" value="1"/>
</dbReference>
<dbReference type="PANTHER" id="PTHR46857">
    <property type="entry name" value="EPITHELIAL CELL-TRANSFORMING SEQUENCE 2 ONCOGENE-LIKE"/>
    <property type="match status" value="1"/>
</dbReference>
<dbReference type="Pfam" id="PF14252">
    <property type="entry name" value="DUF4347"/>
    <property type="match status" value="1"/>
</dbReference>
<keyword evidence="4" id="KW-1185">Reference proteome</keyword>
<dbReference type="Proteomes" id="UP001208570">
    <property type="component" value="Unassembled WGS sequence"/>
</dbReference>
<gene>
    <name evidence="3" type="ORF">LSH36_517g01015</name>
</gene>
<dbReference type="Pfam" id="PF12937">
    <property type="entry name" value="F-box-like"/>
    <property type="match status" value="1"/>
</dbReference>
<dbReference type="InterPro" id="IPR011993">
    <property type="entry name" value="PH-like_dom_sf"/>
</dbReference>
<comment type="caution">
    <text evidence="3">The sequence shown here is derived from an EMBL/GenBank/DDBJ whole genome shotgun (WGS) entry which is preliminary data.</text>
</comment>
<feature type="domain" description="DH" evidence="2">
    <location>
        <begin position="851"/>
        <end position="1039"/>
    </location>
</feature>
<feature type="region of interest" description="Disordered" evidence="1">
    <location>
        <begin position="739"/>
        <end position="810"/>
    </location>
</feature>
<evidence type="ECO:0000313" key="4">
    <source>
        <dbReference type="Proteomes" id="UP001208570"/>
    </source>
</evidence>
<dbReference type="SUPFAM" id="SSF50729">
    <property type="entry name" value="PH domain-like"/>
    <property type="match status" value="1"/>
</dbReference>
<dbReference type="InterPro" id="IPR001810">
    <property type="entry name" value="F-box_dom"/>
</dbReference>
<dbReference type="CDD" id="cd22173">
    <property type="entry name" value="F-box_ECT2L"/>
    <property type="match status" value="1"/>
</dbReference>
<dbReference type="SUPFAM" id="SSF48065">
    <property type="entry name" value="DBL homology domain (DH-domain)"/>
    <property type="match status" value="1"/>
</dbReference>
<dbReference type="InterPro" id="IPR052805">
    <property type="entry name" value="GEF_Ubiquitin-Prot_Reg"/>
</dbReference>
<dbReference type="Gene3D" id="1.20.1280.50">
    <property type="match status" value="1"/>
</dbReference>
<evidence type="ECO:0000259" key="2">
    <source>
        <dbReference type="PROSITE" id="PS50010"/>
    </source>
</evidence>
<dbReference type="GO" id="GO:0005085">
    <property type="term" value="F:guanyl-nucleotide exchange factor activity"/>
    <property type="evidence" value="ECO:0007669"/>
    <property type="project" value="InterPro"/>
</dbReference>
<dbReference type="SMART" id="SM00325">
    <property type="entry name" value="RhoGEF"/>
    <property type="match status" value="1"/>
</dbReference>
<feature type="region of interest" description="Disordered" evidence="1">
    <location>
        <begin position="823"/>
        <end position="847"/>
    </location>
</feature>
<feature type="compositionally biased region" description="Acidic residues" evidence="1">
    <location>
        <begin position="757"/>
        <end position="781"/>
    </location>
</feature>
<dbReference type="InterPro" id="IPR036047">
    <property type="entry name" value="F-box-like_dom_sf"/>
</dbReference>
<dbReference type="SUPFAM" id="SSF81383">
    <property type="entry name" value="F-box domain"/>
    <property type="match status" value="1"/>
</dbReference>
<reference evidence="3" key="1">
    <citation type="journal article" date="2023" name="Mol. Biol. Evol.">
        <title>Third-Generation Sequencing Reveals the Adaptive Role of the Epigenome in Three Deep-Sea Polychaetes.</title>
        <authorList>
            <person name="Perez M."/>
            <person name="Aroh O."/>
            <person name="Sun Y."/>
            <person name="Lan Y."/>
            <person name="Juniper S.K."/>
            <person name="Young C.R."/>
            <person name="Angers B."/>
            <person name="Qian P.Y."/>
        </authorList>
    </citation>
    <scope>NUCLEOTIDE SEQUENCE</scope>
    <source>
        <strain evidence="3">P08H-3</strain>
    </source>
</reference>
<organism evidence="3 4">
    <name type="scientific">Paralvinella palmiformis</name>
    <dbReference type="NCBI Taxonomy" id="53620"/>
    <lineage>
        <taxon>Eukaryota</taxon>
        <taxon>Metazoa</taxon>
        <taxon>Spiralia</taxon>
        <taxon>Lophotrochozoa</taxon>
        <taxon>Annelida</taxon>
        <taxon>Polychaeta</taxon>
        <taxon>Sedentaria</taxon>
        <taxon>Canalipalpata</taxon>
        <taxon>Terebellida</taxon>
        <taxon>Terebelliformia</taxon>
        <taxon>Alvinellidae</taxon>
        <taxon>Paralvinella</taxon>
    </lineage>
</organism>
<protein>
    <recommendedName>
        <fullName evidence="2">DH domain-containing protein</fullName>
    </recommendedName>
</protein>
<dbReference type="InterPro" id="IPR000219">
    <property type="entry name" value="DH_dom"/>
</dbReference>
<dbReference type="Pfam" id="PF00621">
    <property type="entry name" value="RhoGEF"/>
    <property type="match status" value="1"/>
</dbReference>
<dbReference type="PANTHER" id="PTHR46857:SF1">
    <property type="entry name" value="EPITHELIAL CELL-TRANSFORMING SEQUENCE 2 ONCOGENE-LIKE"/>
    <property type="match status" value="1"/>
</dbReference>
<name>A0AAD9J859_9ANNE</name>
<evidence type="ECO:0000256" key="1">
    <source>
        <dbReference type="SAM" id="MobiDB-lite"/>
    </source>
</evidence>
<dbReference type="Gene3D" id="1.20.900.10">
    <property type="entry name" value="Dbl homology (DH) domain"/>
    <property type="match status" value="1"/>
</dbReference>
<proteinExistence type="predicted"/>